<feature type="non-terminal residue" evidence="1">
    <location>
        <position position="1"/>
    </location>
</feature>
<reference evidence="1" key="1">
    <citation type="submission" date="2018-05" db="EMBL/GenBank/DDBJ databases">
        <authorList>
            <person name="Lanie J.A."/>
            <person name="Ng W.-L."/>
            <person name="Kazmierczak K.M."/>
            <person name="Andrzejewski T.M."/>
            <person name="Davidsen T.M."/>
            <person name="Wayne K.J."/>
            <person name="Tettelin H."/>
            <person name="Glass J.I."/>
            <person name="Rusch D."/>
            <person name="Podicherti R."/>
            <person name="Tsui H.-C.T."/>
            <person name="Winkler M.E."/>
        </authorList>
    </citation>
    <scope>NUCLEOTIDE SEQUENCE</scope>
</reference>
<protein>
    <submittedName>
        <fullName evidence="1">Uncharacterized protein</fullName>
    </submittedName>
</protein>
<organism evidence="1">
    <name type="scientific">marine metagenome</name>
    <dbReference type="NCBI Taxonomy" id="408172"/>
    <lineage>
        <taxon>unclassified sequences</taxon>
        <taxon>metagenomes</taxon>
        <taxon>ecological metagenomes</taxon>
    </lineage>
</organism>
<dbReference type="AlphaFoldDB" id="A0A381QKT6"/>
<name>A0A381QKT6_9ZZZZ</name>
<gene>
    <name evidence="1" type="ORF">METZ01_LOCUS32342</name>
</gene>
<accession>A0A381QKT6</accession>
<dbReference type="EMBL" id="UINC01001388">
    <property type="protein sequence ID" value="SUZ79488.1"/>
    <property type="molecule type" value="Genomic_DNA"/>
</dbReference>
<evidence type="ECO:0000313" key="1">
    <source>
        <dbReference type="EMBL" id="SUZ79488.1"/>
    </source>
</evidence>
<sequence length="390" mass="44569">VNYSDLIIKLLKSCVFGFQALALATCIQSVPAPIEPTISPVGTVSLDNSTEILPEPFLLDIGVRVFENTLEEESTPGYGGLEFATIRENEIQYLPYVLRNTLISANQWGAVRVLPQDDPSMDLLLSGAVLRSNGQELQIHIKVHDSAGREWLNKKYTDVTIDEDFPESTRYTPGNRFDPTSFTDPFQDLYNKINNDLVAARARLSEQEILNIGLVSQMVYAADLSPSSFGHTLYTNPSGQISLVSLPAKDDPMMARVQDMRVRHYLFIDTVDEYYQALYEDMQPSYVIWRRYSYDQITQNEAASQEAYDISRYSSSTGYLTLIQRYDRFRWSKIYEVEFRELASGFNREIAPAILELNKQVHGLSGTMEEQYIQWRRILRQLFTLESSPL</sequence>
<proteinExistence type="predicted"/>